<evidence type="ECO:0000313" key="3">
    <source>
        <dbReference type="Proteomes" id="UP000236291"/>
    </source>
</evidence>
<dbReference type="AlphaFoldDB" id="A0A2K3M0P5"/>
<keyword evidence="1" id="KW-0378">Hydrolase</keyword>
<accession>A0A2K3M0P5</accession>
<protein>
    <submittedName>
        <fullName evidence="1">Haloacid dehalogenase-like hydrolase</fullName>
    </submittedName>
</protein>
<sequence>IGKSQRVEGADYALESIHNLTEAVPDLWESDIKSEGVYTGNLAVETTVTA</sequence>
<evidence type="ECO:0000313" key="2">
    <source>
        <dbReference type="EMBL" id="PNX84382.1"/>
    </source>
</evidence>
<evidence type="ECO:0000313" key="1">
    <source>
        <dbReference type="EMBL" id="PNX84333.1"/>
    </source>
</evidence>
<feature type="non-terminal residue" evidence="1">
    <location>
        <position position="1"/>
    </location>
</feature>
<dbReference type="Proteomes" id="UP000236291">
    <property type="component" value="Unassembled WGS sequence"/>
</dbReference>
<organism evidence="1 3">
    <name type="scientific">Trifolium pratense</name>
    <name type="common">Red clover</name>
    <dbReference type="NCBI Taxonomy" id="57577"/>
    <lineage>
        <taxon>Eukaryota</taxon>
        <taxon>Viridiplantae</taxon>
        <taxon>Streptophyta</taxon>
        <taxon>Embryophyta</taxon>
        <taxon>Tracheophyta</taxon>
        <taxon>Spermatophyta</taxon>
        <taxon>Magnoliopsida</taxon>
        <taxon>eudicotyledons</taxon>
        <taxon>Gunneridae</taxon>
        <taxon>Pentapetalae</taxon>
        <taxon>rosids</taxon>
        <taxon>fabids</taxon>
        <taxon>Fabales</taxon>
        <taxon>Fabaceae</taxon>
        <taxon>Papilionoideae</taxon>
        <taxon>50 kb inversion clade</taxon>
        <taxon>NPAAA clade</taxon>
        <taxon>Hologalegina</taxon>
        <taxon>IRL clade</taxon>
        <taxon>Trifolieae</taxon>
        <taxon>Trifolium</taxon>
    </lineage>
</organism>
<gene>
    <name evidence="1" type="ORF">L195_g040393</name>
    <name evidence="2" type="ORF">L195_g040442</name>
</gene>
<dbReference type="EMBL" id="ASHM01046110">
    <property type="protein sequence ID" value="PNX84333.1"/>
    <property type="molecule type" value="Genomic_DNA"/>
</dbReference>
<reference evidence="1 3" key="2">
    <citation type="journal article" date="2017" name="Front. Plant Sci.">
        <title>Gene Classification and Mining of Molecular Markers Useful in Red Clover (Trifolium pratense) Breeding.</title>
        <authorList>
            <person name="Istvanek J."/>
            <person name="Dluhosova J."/>
            <person name="Dluhos P."/>
            <person name="Patkova L."/>
            <person name="Nedelnik J."/>
            <person name="Repkova J."/>
        </authorList>
    </citation>
    <scope>NUCLEOTIDE SEQUENCE [LARGE SCALE GENOMIC DNA]</scope>
    <source>
        <strain evidence="3">cv. Tatra</strain>
        <tissue evidence="1">Young leaves</tissue>
    </source>
</reference>
<name>A0A2K3M0P5_TRIPR</name>
<comment type="caution">
    <text evidence="1">The sequence shown here is derived from an EMBL/GenBank/DDBJ whole genome shotgun (WGS) entry which is preliminary data.</text>
</comment>
<proteinExistence type="predicted"/>
<dbReference type="GO" id="GO:0016787">
    <property type="term" value="F:hydrolase activity"/>
    <property type="evidence" value="ECO:0007669"/>
    <property type="project" value="UniProtKB-KW"/>
</dbReference>
<dbReference type="EMBL" id="ASHM01046209">
    <property type="protein sequence ID" value="PNX84382.1"/>
    <property type="molecule type" value="Genomic_DNA"/>
</dbReference>
<dbReference type="STRING" id="57577.A0A2K3M0P5"/>
<reference evidence="1 3" key="1">
    <citation type="journal article" date="2014" name="Am. J. Bot.">
        <title>Genome assembly and annotation for red clover (Trifolium pratense; Fabaceae).</title>
        <authorList>
            <person name="Istvanek J."/>
            <person name="Jaros M."/>
            <person name="Krenek A."/>
            <person name="Repkova J."/>
        </authorList>
    </citation>
    <scope>NUCLEOTIDE SEQUENCE [LARGE SCALE GENOMIC DNA]</scope>
    <source>
        <strain evidence="3">cv. Tatra</strain>
        <tissue evidence="1">Young leaves</tissue>
    </source>
</reference>
<dbReference type="ExpressionAtlas" id="A0A2K3M0P5">
    <property type="expression patterns" value="baseline"/>
</dbReference>